<dbReference type="PANTHER" id="PTHR43689">
    <property type="entry name" value="HYDROLASE"/>
    <property type="match status" value="1"/>
</dbReference>
<dbReference type="EMBL" id="OJIN01000125">
    <property type="protein sequence ID" value="SPD74190.1"/>
    <property type="molecule type" value="Genomic_DNA"/>
</dbReference>
<dbReference type="InterPro" id="IPR000073">
    <property type="entry name" value="AB_hydrolase_1"/>
</dbReference>
<sequence length="270" mass="30025">MRCGEIRYEAKKSYIELPSGIRLAVSRITPSTCSGHLPTLVFLHEGLGCIGMWKEFPEQLVATTGCQALVYDREGYGGSDPLREVRAANYLHLAAFEELPAVLEICGVTVPLLIGHSDGGTIALLYASRFPVTAIITEAAHIFVEGDSAVRGIRKILKMWDMGQVEPMLVKYHGDKARDVFFSWANTWLATWFRDWSIEEYLADILCPALLIQGNNDEYATNDHLKIISERLGGKTETLLVPECGHSPHLECRELVLKSMRDFIVGLAST</sequence>
<dbReference type="SUPFAM" id="SSF53474">
    <property type="entry name" value="alpha/beta-Hydrolases"/>
    <property type="match status" value="1"/>
</dbReference>
<gene>
    <name evidence="2" type="ORF">PITCH_A2100007</name>
</gene>
<dbReference type="GO" id="GO:0016787">
    <property type="term" value="F:hydrolase activity"/>
    <property type="evidence" value="ECO:0007669"/>
    <property type="project" value="UniProtKB-KW"/>
</dbReference>
<dbReference type="PANTHER" id="PTHR43689:SF8">
    <property type="entry name" value="ALPHA_BETA-HYDROLASES SUPERFAMILY PROTEIN"/>
    <property type="match status" value="1"/>
</dbReference>
<dbReference type="AlphaFoldDB" id="A0A445MXH4"/>
<name>A0A445MXH4_9BACT</name>
<feature type="domain" description="AB hydrolase-1" evidence="1">
    <location>
        <begin position="40"/>
        <end position="256"/>
    </location>
</feature>
<evidence type="ECO:0000259" key="1">
    <source>
        <dbReference type="Pfam" id="PF12697"/>
    </source>
</evidence>
<keyword evidence="2" id="KW-0012">Acyltransferase</keyword>
<keyword evidence="2" id="KW-0378">Hydrolase</keyword>
<keyword evidence="2" id="KW-0808">Transferase</keyword>
<organism evidence="2">
    <name type="scientific">uncultured Desulfobacterium sp</name>
    <dbReference type="NCBI Taxonomy" id="201089"/>
    <lineage>
        <taxon>Bacteria</taxon>
        <taxon>Pseudomonadati</taxon>
        <taxon>Thermodesulfobacteriota</taxon>
        <taxon>Desulfobacteria</taxon>
        <taxon>Desulfobacterales</taxon>
        <taxon>Desulfobacteriaceae</taxon>
        <taxon>Desulfobacterium</taxon>
        <taxon>environmental samples</taxon>
    </lineage>
</organism>
<reference evidence="2" key="1">
    <citation type="submission" date="2018-01" db="EMBL/GenBank/DDBJ databases">
        <authorList>
            <person name="Regsiter A."/>
            <person name="William W."/>
        </authorList>
    </citation>
    <scope>NUCLEOTIDE SEQUENCE</scope>
    <source>
        <strain evidence="2">TRIP AH-1</strain>
    </source>
</reference>
<dbReference type="InterPro" id="IPR029058">
    <property type="entry name" value="AB_hydrolase_fold"/>
</dbReference>
<proteinExistence type="predicted"/>
<dbReference type="GO" id="GO:0016746">
    <property type="term" value="F:acyltransferase activity"/>
    <property type="evidence" value="ECO:0007669"/>
    <property type="project" value="UniProtKB-KW"/>
</dbReference>
<evidence type="ECO:0000313" key="2">
    <source>
        <dbReference type="EMBL" id="SPD74190.1"/>
    </source>
</evidence>
<dbReference type="Gene3D" id="3.40.50.1820">
    <property type="entry name" value="alpha/beta hydrolase"/>
    <property type="match status" value="1"/>
</dbReference>
<protein>
    <submittedName>
        <fullName evidence="2">Putative hydrolase or acyltransferase of alpha/beta superfamily</fullName>
    </submittedName>
</protein>
<accession>A0A445MXH4</accession>
<dbReference type="Pfam" id="PF12697">
    <property type="entry name" value="Abhydrolase_6"/>
    <property type="match status" value="1"/>
</dbReference>